<evidence type="ECO:0000313" key="1">
    <source>
        <dbReference type="EMBL" id="KAK4223472.1"/>
    </source>
</evidence>
<organism evidence="1 2">
    <name type="scientific">Podospora fimiseda</name>
    <dbReference type="NCBI Taxonomy" id="252190"/>
    <lineage>
        <taxon>Eukaryota</taxon>
        <taxon>Fungi</taxon>
        <taxon>Dikarya</taxon>
        <taxon>Ascomycota</taxon>
        <taxon>Pezizomycotina</taxon>
        <taxon>Sordariomycetes</taxon>
        <taxon>Sordariomycetidae</taxon>
        <taxon>Sordariales</taxon>
        <taxon>Podosporaceae</taxon>
        <taxon>Podospora</taxon>
    </lineage>
</organism>
<dbReference type="AlphaFoldDB" id="A0AAN7GNZ8"/>
<proteinExistence type="predicted"/>
<evidence type="ECO:0000313" key="2">
    <source>
        <dbReference type="Proteomes" id="UP001301958"/>
    </source>
</evidence>
<protein>
    <submittedName>
        <fullName evidence="1">Uncharacterized protein</fullName>
    </submittedName>
</protein>
<keyword evidence="2" id="KW-1185">Reference proteome</keyword>
<name>A0AAN7GNZ8_9PEZI</name>
<accession>A0AAN7GNZ8</accession>
<dbReference type="Proteomes" id="UP001301958">
    <property type="component" value="Unassembled WGS sequence"/>
</dbReference>
<comment type="caution">
    <text evidence="1">The sequence shown here is derived from an EMBL/GenBank/DDBJ whole genome shotgun (WGS) entry which is preliminary data.</text>
</comment>
<gene>
    <name evidence="1" type="ORF">QBC38DRAFT_46760</name>
</gene>
<reference evidence="1" key="2">
    <citation type="submission" date="2023-05" db="EMBL/GenBank/DDBJ databases">
        <authorList>
            <consortium name="Lawrence Berkeley National Laboratory"/>
            <person name="Steindorff A."/>
            <person name="Hensen N."/>
            <person name="Bonometti L."/>
            <person name="Westerberg I."/>
            <person name="Brannstrom I.O."/>
            <person name="Guillou S."/>
            <person name="Cros-Aarteil S."/>
            <person name="Calhoun S."/>
            <person name="Haridas S."/>
            <person name="Kuo A."/>
            <person name="Mondo S."/>
            <person name="Pangilinan J."/>
            <person name="Riley R."/>
            <person name="Labutti K."/>
            <person name="Andreopoulos B."/>
            <person name="Lipzen A."/>
            <person name="Chen C."/>
            <person name="Yanf M."/>
            <person name="Daum C."/>
            <person name="Ng V."/>
            <person name="Clum A."/>
            <person name="Ohm R."/>
            <person name="Martin F."/>
            <person name="Silar P."/>
            <person name="Natvig D."/>
            <person name="Lalanne C."/>
            <person name="Gautier V."/>
            <person name="Ament-Velasquez S.L."/>
            <person name="Kruys A."/>
            <person name="Hutchinson M.I."/>
            <person name="Powell A.J."/>
            <person name="Barry K."/>
            <person name="Miller A.N."/>
            <person name="Grigoriev I.V."/>
            <person name="Debuchy R."/>
            <person name="Gladieux P."/>
            <person name="Thoren M.H."/>
            <person name="Johannesson H."/>
        </authorList>
    </citation>
    <scope>NUCLEOTIDE SEQUENCE</scope>
    <source>
        <strain evidence="1">CBS 990.96</strain>
    </source>
</reference>
<reference evidence="1" key="1">
    <citation type="journal article" date="2023" name="Mol. Phylogenet. Evol.">
        <title>Genome-scale phylogeny and comparative genomics of the fungal order Sordariales.</title>
        <authorList>
            <person name="Hensen N."/>
            <person name="Bonometti L."/>
            <person name="Westerberg I."/>
            <person name="Brannstrom I.O."/>
            <person name="Guillou S."/>
            <person name="Cros-Aarteil S."/>
            <person name="Calhoun S."/>
            <person name="Haridas S."/>
            <person name="Kuo A."/>
            <person name="Mondo S."/>
            <person name="Pangilinan J."/>
            <person name="Riley R."/>
            <person name="LaButti K."/>
            <person name="Andreopoulos B."/>
            <person name="Lipzen A."/>
            <person name="Chen C."/>
            <person name="Yan M."/>
            <person name="Daum C."/>
            <person name="Ng V."/>
            <person name="Clum A."/>
            <person name="Steindorff A."/>
            <person name="Ohm R.A."/>
            <person name="Martin F."/>
            <person name="Silar P."/>
            <person name="Natvig D.O."/>
            <person name="Lalanne C."/>
            <person name="Gautier V."/>
            <person name="Ament-Velasquez S.L."/>
            <person name="Kruys A."/>
            <person name="Hutchinson M.I."/>
            <person name="Powell A.J."/>
            <person name="Barry K."/>
            <person name="Miller A.N."/>
            <person name="Grigoriev I.V."/>
            <person name="Debuchy R."/>
            <person name="Gladieux P."/>
            <person name="Hiltunen Thoren M."/>
            <person name="Johannesson H."/>
        </authorList>
    </citation>
    <scope>NUCLEOTIDE SEQUENCE</scope>
    <source>
        <strain evidence="1">CBS 990.96</strain>
    </source>
</reference>
<sequence length="183" mass="20773">MSSRTGQPDLGLPPFVPKFPQFSTINHLPAALYTLVDMTPEAFLELQIACESEYAQYETDFTRGNNVTPAPRSNFVGESLRAIVNYHVQMNQEAGEQVNLRLNPTMFIVAFHPNWKKHGVLLVTLDEPNNQHEWCVPDAIKMEAKDSGLLIVSLEVGSNGWEEVHDNFEIDKEEEPRIYRCEA</sequence>
<dbReference type="EMBL" id="MU865425">
    <property type="protein sequence ID" value="KAK4223472.1"/>
    <property type="molecule type" value="Genomic_DNA"/>
</dbReference>